<dbReference type="SUPFAM" id="SSF50978">
    <property type="entry name" value="WD40 repeat-like"/>
    <property type="match status" value="1"/>
</dbReference>
<feature type="transmembrane region" description="Helical" evidence="1">
    <location>
        <begin position="144"/>
        <end position="164"/>
    </location>
</feature>
<protein>
    <submittedName>
        <fullName evidence="2">Uncharacterized protein</fullName>
    </submittedName>
</protein>
<proteinExistence type="predicted"/>
<reference evidence="2 3" key="1">
    <citation type="journal article" date="2013" name="Curr. Biol.">
        <title>The Genome of the Foraminiferan Reticulomyxa filosa.</title>
        <authorList>
            <person name="Glockner G."/>
            <person name="Hulsmann N."/>
            <person name="Schleicher M."/>
            <person name="Noegel A.A."/>
            <person name="Eichinger L."/>
            <person name="Gallinger C."/>
            <person name="Pawlowski J."/>
            <person name="Sierra R."/>
            <person name="Euteneuer U."/>
            <person name="Pillet L."/>
            <person name="Moustafa A."/>
            <person name="Platzer M."/>
            <person name="Groth M."/>
            <person name="Szafranski K."/>
            <person name="Schliwa M."/>
        </authorList>
    </citation>
    <scope>NUCLEOTIDE SEQUENCE [LARGE SCALE GENOMIC DNA]</scope>
</reference>
<feature type="transmembrane region" description="Helical" evidence="1">
    <location>
        <begin position="176"/>
        <end position="201"/>
    </location>
</feature>
<organism evidence="2 3">
    <name type="scientific">Reticulomyxa filosa</name>
    <dbReference type="NCBI Taxonomy" id="46433"/>
    <lineage>
        <taxon>Eukaryota</taxon>
        <taxon>Sar</taxon>
        <taxon>Rhizaria</taxon>
        <taxon>Retaria</taxon>
        <taxon>Foraminifera</taxon>
        <taxon>Monothalamids</taxon>
        <taxon>Reticulomyxidae</taxon>
        <taxon>Reticulomyxa</taxon>
    </lineage>
</organism>
<keyword evidence="1" id="KW-1133">Transmembrane helix</keyword>
<sequence length="247" mass="29113">MYAEDKIQLILQNWIRRLHIRFGWINEFDKLVINYVYAVFMFDKFCSSSKLINTFTVHTSFVYIIDYITFGDCQLICSGSYDTTVCVCDVDNNKQIQSFNGHSRASYCVNFHHIIIKIIIKIISNYKYLMKTQNVFMELNFHHLMAVDICFLDLVAILFVYEMLKHQNHYMFSIDMKMVFVVLIFHHYKATAIIAMTIIILNELYVIEGYKEDCGISCLKFIALKKNSKYDWNLCYCSAEGSIHIYA</sequence>
<dbReference type="Proteomes" id="UP000023152">
    <property type="component" value="Unassembled WGS sequence"/>
</dbReference>
<evidence type="ECO:0000313" key="2">
    <source>
        <dbReference type="EMBL" id="ETO06481.1"/>
    </source>
</evidence>
<dbReference type="InterPro" id="IPR001680">
    <property type="entry name" value="WD40_rpt"/>
</dbReference>
<evidence type="ECO:0000256" key="1">
    <source>
        <dbReference type="SAM" id="Phobius"/>
    </source>
</evidence>
<dbReference type="AlphaFoldDB" id="X6LYR0"/>
<dbReference type="SMART" id="SM00320">
    <property type="entry name" value="WD40"/>
    <property type="match status" value="2"/>
</dbReference>
<dbReference type="Gene3D" id="2.130.10.10">
    <property type="entry name" value="YVTN repeat-like/Quinoprotein amine dehydrogenase"/>
    <property type="match status" value="1"/>
</dbReference>
<keyword evidence="3" id="KW-1185">Reference proteome</keyword>
<name>X6LYR0_RETFI</name>
<keyword evidence="1" id="KW-0812">Transmembrane</keyword>
<accession>X6LYR0</accession>
<evidence type="ECO:0000313" key="3">
    <source>
        <dbReference type="Proteomes" id="UP000023152"/>
    </source>
</evidence>
<dbReference type="EMBL" id="ASPP01027092">
    <property type="protein sequence ID" value="ETO06481.1"/>
    <property type="molecule type" value="Genomic_DNA"/>
</dbReference>
<gene>
    <name evidence="2" type="ORF">RFI_30911</name>
</gene>
<keyword evidence="1" id="KW-0472">Membrane</keyword>
<dbReference type="InterPro" id="IPR015943">
    <property type="entry name" value="WD40/YVTN_repeat-like_dom_sf"/>
</dbReference>
<comment type="caution">
    <text evidence="2">The sequence shown here is derived from an EMBL/GenBank/DDBJ whole genome shotgun (WGS) entry which is preliminary data.</text>
</comment>
<dbReference type="InterPro" id="IPR036322">
    <property type="entry name" value="WD40_repeat_dom_sf"/>
</dbReference>